<sequence>MVDVSHEFVAEKLWLVVAVVTLPLTSLVAVSGAVLPEVLAGLLVTSIPIVGWFLLTPLLLLFGEEIADWLVGADADAGDGEPAERPEDPVETLKRRYAAGEIGEAEFERRLDRVLSQEDGEATTDSRDGSRTDDRSRAQSSEYEDLLERE</sequence>
<feature type="transmembrane region" description="Helical" evidence="2">
    <location>
        <begin position="40"/>
        <end position="62"/>
    </location>
</feature>
<evidence type="ECO:0000313" key="5">
    <source>
        <dbReference type="Proteomes" id="UP001500420"/>
    </source>
</evidence>
<dbReference type="Pfam" id="PF09851">
    <property type="entry name" value="SHOCT"/>
    <property type="match status" value="1"/>
</dbReference>
<evidence type="ECO:0000256" key="2">
    <source>
        <dbReference type="SAM" id="Phobius"/>
    </source>
</evidence>
<reference evidence="4 5" key="1">
    <citation type="journal article" date="2019" name="Int. J. Syst. Evol. Microbiol.">
        <title>The Global Catalogue of Microorganisms (GCM) 10K type strain sequencing project: providing services to taxonomists for standard genome sequencing and annotation.</title>
        <authorList>
            <consortium name="The Broad Institute Genomics Platform"/>
            <consortium name="The Broad Institute Genome Sequencing Center for Infectious Disease"/>
            <person name="Wu L."/>
            <person name="Ma J."/>
        </authorList>
    </citation>
    <scope>NUCLEOTIDE SEQUENCE [LARGE SCALE GENOMIC DNA]</scope>
    <source>
        <strain evidence="4 5">JCM 16328</strain>
    </source>
</reference>
<dbReference type="EMBL" id="BAAADV010000007">
    <property type="protein sequence ID" value="GAA0677099.1"/>
    <property type="molecule type" value="Genomic_DNA"/>
</dbReference>
<proteinExistence type="predicted"/>
<keyword evidence="2" id="KW-0812">Transmembrane</keyword>
<feature type="region of interest" description="Disordered" evidence="1">
    <location>
        <begin position="111"/>
        <end position="150"/>
    </location>
</feature>
<protein>
    <recommendedName>
        <fullName evidence="3">SHOCT domain-containing protein</fullName>
    </recommendedName>
</protein>
<keyword evidence="5" id="KW-1185">Reference proteome</keyword>
<feature type="transmembrane region" description="Helical" evidence="2">
    <location>
        <begin position="12"/>
        <end position="34"/>
    </location>
</feature>
<evidence type="ECO:0000313" key="4">
    <source>
        <dbReference type="EMBL" id="GAA0677099.1"/>
    </source>
</evidence>
<dbReference type="InterPro" id="IPR018649">
    <property type="entry name" value="SHOCT"/>
</dbReference>
<comment type="caution">
    <text evidence="4">The sequence shown here is derived from an EMBL/GenBank/DDBJ whole genome shotgun (WGS) entry which is preliminary data.</text>
</comment>
<feature type="compositionally biased region" description="Basic and acidic residues" evidence="1">
    <location>
        <begin position="124"/>
        <end position="137"/>
    </location>
</feature>
<dbReference type="Proteomes" id="UP001500420">
    <property type="component" value="Unassembled WGS sequence"/>
</dbReference>
<evidence type="ECO:0000256" key="1">
    <source>
        <dbReference type="SAM" id="MobiDB-lite"/>
    </source>
</evidence>
<dbReference type="RefSeq" id="WP_343774497.1">
    <property type="nucleotide sequence ID" value="NZ_BAAADV010000007.1"/>
</dbReference>
<gene>
    <name evidence="4" type="ORF">GCM10009020_26210</name>
</gene>
<keyword evidence="2" id="KW-1133">Transmembrane helix</keyword>
<accession>A0AAV3TCY2</accession>
<keyword evidence="2" id="KW-0472">Membrane</keyword>
<feature type="domain" description="SHOCT" evidence="3">
    <location>
        <begin position="88"/>
        <end position="115"/>
    </location>
</feature>
<organism evidence="4 5">
    <name type="scientific">Natronoarchaeum mannanilyticum</name>
    <dbReference type="NCBI Taxonomy" id="926360"/>
    <lineage>
        <taxon>Archaea</taxon>
        <taxon>Methanobacteriati</taxon>
        <taxon>Methanobacteriota</taxon>
        <taxon>Stenosarchaea group</taxon>
        <taxon>Halobacteria</taxon>
        <taxon>Halobacteriales</taxon>
        <taxon>Natronoarchaeaceae</taxon>
    </lineage>
</organism>
<evidence type="ECO:0000259" key="3">
    <source>
        <dbReference type="Pfam" id="PF09851"/>
    </source>
</evidence>
<dbReference type="AlphaFoldDB" id="A0AAV3TCY2"/>
<name>A0AAV3TCY2_9EURY</name>